<dbReference type="CDD" id="cd13440">
    <property type="entry name" value="CamS_repeat_2"/>
    <property type="match status" value="1"/>
</dbReference>
<feature type="chain" id="PRO_5038835075" description="CamS family sex pheromone protein" evidence="1">
    <location>
        <begin position="22"/>
        <end position="381"/>
    </location>
</feature>
<keyword evidence="3" id="KW-1185">Reference proteome</keyword>
<dbReference type="eggNOG" id="COG4851">
    <property type="taxonomic scope" value="Bacteria"/>
</dbReference>
<name>N4WHS3_9BACI</name>
<protein>
    <recommendedName>
        <fullName evidence="4">CamS family sex pheromone protein</fullName>
    </recommendedName>
</protein>
<dbReference type="Proteomes" id="UP000012283">
    <property type="component" value="Unassembled WGS sequence"/>
</dbReference>
<evidence type="ECO:0000313" key="2">
    <source>
        <dbReference type="EMBL" id="ENH95727.1"/>
    </source>
</evidence>
<proteinExistence type="predicted"/>
<dbReference type="PROSITE" id="PS51257">
    <property type="entry name" value="PROKAR_LIPOPROTEIN"/>
    <property type="match status" value="1"/>
</dbReference>
<dbReference type="Pfam" id="PF07537">
    <property type="entry name" value="CamS"/>
    <property type="match status" value="1"/>
</dbReference>
<dbReference type="OrthoDB" id="9795361at2"/>
<evidence type="ECO:0008006" key="4">
    <source>
        <dbReference type="Google" id="ProtNLM"/>
    </source>
</evidence>
<dbReference type="CDD" id="cd13441">
    <property type="entry name" value="CamS_repeat_1"/>
    <property type="match status" value="1"/>
</dbReference>
<dbReference type="STRING" id="1308866.J416_14502"/>
<evidence type="ECO:0000256" key="1">
    <source>
        <dbReference type="SAM" id="SignalP"/>
    </source>
</evidence>
<keyword evidence="1" id="KW-0732">Signal</keyword>
<dbReference type="PATRIC" id="fig|1308866.3.peg.2919"/>
<dbReference type="AlphaFoldDB" id="N4WHS3"/>
<dbReference type="InterPro" id="IPR011426">
    <property type="entry name" value="CamS"/>
</dbReference>
<dbReference type="PIRSF" id="PIRSF012509">
    <property type="entry name" value="CamS"/>
    <property type="match status" value="1"/>
</dbReference>
<comment type="caution">
    <text evidence="2">The sequence shown here is derived from an EMBL/GenBank/DDBJ whole genome shotgun (WGS) entry which is preliminary data.</text>
</comment>
<accession>N4WHS3</accession>
<sequence length="381" mass="43233">MKKSIVSILVMVLVLAGCAPSFNESDEEVVDETVDDSEQETAIIPNYNVSQEQYRVLVDSKLSQARGVITNQIANRIDIDAMEEGLRRLSKDVYAPSDHYFQEGQYITEDTLYSWLERYDEEDHPKGLNPVIENASNQEQQRNNPKYLSHILEQNYLTRTEDDVVELQGISLALAMKSVYRFQTETGGPYYYETISKEKMLSEANNIADEVLQRVRDIEGLENVPVFLTVYREAEQNSLVPGNYVAKASVSGDETSVNNWESVNEEHVLFTSGDDNENYPDTSALINELDQDVSDYFPNYVSVIGKGFYIDNTLQELTIEIPVSFYGKAELTGFTQYVYGLVKEGFPNSIHLEVNITSGDQQEALIVRKPGEEDGFVHIYR</sequence>
<feature type="signal peptide" evidence="1">
    <location>
        <begin position="1"/>
        <end position="21"/>
    </location>
</feature>
<dbReference type="Gene3D" id="3.10.570.10">
    <property type="entry name" value="sex pheromone staph- cam373 precursor domain"/>
    <property type="match status" value="1"/>
</dbReference>
<reference evidence="2 3" key="1">
    <citation type="submission" date="2013-03" db="EMBL/GenBank/DDBJ databases">
        <title>Draft genome sequence of Gracibacillus halophilus YIM-C55.5, a moderately halophilic and thermophilic organism from the Xiaochaidamu salt lake.</title>
        <authorList>
            <person name="Sugumar T."/>
            <person name="Polireddy D.R."/>
            <person name="Antony A."/>
            <person name="Madhava Y.R."/>
            <person name="Sivakumar N."/>
        </authorList>
    </citation>
    <scope>NUCLEOTIDE SEQUENCE [LARGE SCALE GENOMIC DNA]</scope>
    <source>
        <strain evidence="2 3">YIM-C55.5</strain>
    </source>
</reference>
<dbReference type="RefSeq" id="WP_003473957.1">
    <property type="nucleotide sequence ID" value="NZ_APML01000079.1"/>
</dbReference>
<gene>
    <name evidence="2" type="ORF">J416_14502</name>
</gene>
<evidence type="ECO:0000313" key="3">
    <source>
        <dbReference type="Proteomes" id="UP000012283"/>
    </source>
</evidence>
<dbReference type="EMBL" id="APML01000079">
    <property type="protein sequence ID" value="ENH95727.1"/>
    <property type="molecule type" value="Genomic_DNA"/>
</dbReference>
<organism evidence="2 3">
    <name type="scientific">Gracilibacillus halophilus YIM-C55.5</name>
    <dbReference type="NCBI Taxonomy" id="1308866"/>
    <lineage>
        <taxon>Bacteria</taxon>
        <taxon>Bacillati</taxon>
        <taxon>Bacillota</taxon>
        <taxon>Bacilli</taxon>
        <taxon>Bacillales</taxon>
        <taxon>Bacillaceae</taxon>
        <taxon>Gracilibacillus</taxon>
    </lineage>
</organism>